<dbReference type="Gene3D" id="3.60.20.10">
    <property type="entry name" value="Glutamine Phosphoribosylpyrophosphate, subunit 1, domain 1"/>
    <property type="match status" value="1"/>
</dbReference>
<dbReference type="Pfam" id="PF13537">
    <property type="entry name" value="GATase_7"/>
    <property type="match status" value="1"/>
</dbReference>
<evidence type="ECO:0000256" key="7">
    <source>
        <dbReference type="ARBA" id="ARBA00048741"/>
    </source>
</evidence>
<dbReference type="Gene3D" id="3.40.50.620">
    <property type="entry name" value="HUPs"/>
    <property type="match status" value="1"/>
</dbReference>
<evidence type="ECO:0000256" key="5">
    <source>
        <dbReference type="ARBA" id="ARBA00022840"/>
    </source>
</evidence>
<dbReference type="InterPro" id="IPR017932">
    <property type="entry name" value="GATase_2_dom"/>
</dbReference>
<dbReference type="EC" id="6.3.5.4" evidence="3"/>
<dbReference type="NCBIfam" id="TIGR01536">
    <property type="entry name" value="asn_synth_AEB"/>
    <property type="match status" value="1"/>
</dbReference>
<dbReference type="PIRSF" id="PIRSF001589">
    <property type="entry name" value="Asn_synthetase_glu-h"/>
    <property type="match status" value="1"/>
</dbReference>
<keyword evidence="6" id="KW-0315">Glutamine amidotransferase</keyword>
<evidence type="ECO:0000313" key="10">
    <source>
        <dbReference type="Proteomes" id="UP001597508"/>
    </source>
</evidence>
<dbReference type="Pfam" id="PF00733">
    <property type="entry name" value="Asn_synthase"/>
    <property type="match status" value="1"/>
</dbReference>
<organism evidence="9 10">
    <name type="scientific">Pseudotenacibaculum haliotis</name>
    <dbReference type="NCBI Taxonomy" id="1862138"/>
    <lineage>
        <taxon>Bacteria</taxon>
        <taxon>Pseudomonadati</taxon>
        <taxon>Bacteroidota</taxon>
        <taxon>Flavobacteriia</taxon>
        <taxon>Flavobacteriales</taxon>
        <taxon>Flavobacteriaceae</taxon>
        <taxon>Pseudotenacibaculum</taxon>
    </lineage>
</organism>
<keyword evidence="4" id="KW-0547">Nucleotide-binding</keyword>
<keyword evidence="10" id="KW-1185">Reference proteome</keyword>
<evidence type="ECO:0000313" key="9">
    <source>
        <dbReference type="EMBL" id="MFD2568094.1"/>
    </source>
</evidence>
<keyword evidence="9" id="KW-0436">Ligase</keyword>
<proteinExistence type="inferred from homology"/>
<evidence type="ECO:0000256" key="3">
    <source>
        <dbReference type="ARBA" id="ARBA00012737"/>
    </source>
</evidence>
<reference evidence="10" key="1">
    <citation type="journal article" date="2019" name="Int. J. Syst. Evol. Microbiol.">
        <title>The Global Catalogue of Microorganisms (GCM) 10K type strain sequencing project: providing services to taxonomists for standard genome sequencing and annotation.</title>
        <authorList>
            <consortium name="The Broad Institute Genomics Platform"/>
            <consortium name="The Broad Institute Genome Sequencing Center for Infectious Disease"/>
            <person name="Wu L."/>
            <person name="Ma J."/>
        </authorList>
    </citation>
    <scope>NUCLEOTIDE SEQUENCE [LARGE SCALE GENOMIC DNA]</scope>
    <source>
        <strain evidence="10">KCTC 52127</strain>
    </source>
</reference>
<accession>A0ABW5LVW9</accession>
<evidence type="ECO:0000259" key="8">
    <source>
        <dbReference type="PROSITE" id="PS51278"/>
    </source>
</evidence>
<dbReference type="SUPFAM" id="SSF52402">
    <property type="entry name" value="Adenine nucleotide alpha hydrolases-like"/>
    <property type="match status" value="1"/>
</dbReference>
<dbReference type="InterPro" id="IPR051786">
    <property type="entry name" value="ASN_synthetase/amidase"/>
</dbReference>
<comment type="catalytic activity">
    <reaction evidence="7">
        <text>L-aspartate + L-glutamine + ATP + H2O = L-asparagine + L-glutamate + AMP + diphosphate + H(+)</text>
        <dbReference type="Rhea" id="RHEA:12228"/>
        <dbReference type="ChEBI" id="CHEBI:15377"/>
        <dbReference type="ChEBI" id="CHEBI:15378"/>
        <dbReference type="ChEBI" id="CHEBI:29985"/>
        <dbReference type="ChEBI" id="CHEBI:29991"/>
        <dbReference type="ChEBI" id="CHEBI:30616"/>
        <dbReference type="ChEBI" id="CHEBI:33019"/>
        <dbReference type="ChEBI" id="CHEBI:58048"/>
        <dbReference type="ChEBI" id="CHEBI:58359"/>
        <dbReference type="ChEBI" id="CHEBI:456215"/>
        <dbReference type="EC" id="6.3.5.4"/>
    </reaction>
</comment>
<feature type="domain" description="Glutamine amidotransferase type-2" evidence="8">
    <location>
        <begin position="2"/>
        <end position="211"/>
    </location>
</feature>
<dbReference type="Proteomes" id="UP001597508">
    <property type="component" value="Unassembled WGS sequence"/>
</dbReference>
<dbReference type="InterPro" id="IPR029055">
    <property type="entry name" value="Ntn_hydrolases_N"/>
</dbReference>
<comment type="caution">
    <text evidence="9">The sequence shown here is derived from an EMBL/GenBank/DDBJ whole genome shotgun (WGS) entry which is preliminary data.</text>
</comment>
<dbReference type="CDD" id="cd01991">
    <property type="entry name" value="Asn_synthase_B_C"/>
    <property type="match status" value="1"/>
</dbReference>
<dbReference type="CDD" id="cd00712">
    <property type="entry name" value="AsnB"/>
    <property type="match status" value="1"/>
</dbReference>
<dbReference type="PANTHER" id="PTHR43284">
    <property type="entry name" value="ASPARAGINE SYNTHETASE (GLUTAMINE-HYDROLYZING)"/>
    <property type="match status" value="1"/>
</dbReference>
<protein>
    <recommendedName>
        <fullName evidence="3">asparagine synthase (glutamine-hydrolyzing)</fullName>
        <ecNumber evidence="3">6.3.5.4</ecNumber>
    </recommendedName>
</protein>
<name>A0ABW5LVW9_9FLAO</name>
<dbReference type="InterPro" id="IPR033738">
    <property type="entry name" value="AsnB_N"/>
</dbReference>
<dbReference type="PROSITE" id="PS51278">
    <property type="entry name" value="GATASE_TYPE_2"/>
    <property type="match status" value="1"/>
</dbReference>
<dbReference type="InterPro" id="IPR006426">
    <property type="entry name" value="Asn_synth_AEB"/>
</dbReference>
<dbReference type="SUPFAM" id="SSF56235">
    <property type="entry name" value="N-terminal nucleophile aminohydrolases (Ntn hydrolases)"/>
    <property type="match status" value="1"/>
</dbReference>
<comment type="pathway">
    <text evidence="1">Amino-acid biosynthesis; L-asparagine biosynthesis; L-asparagine from L-aspartate (L-Gln route): step 1/1.</text>
</comment>
<keyword evidence="5" id="KW-0067">ATP-binding</keyword>
<sequence>MCGISGIINFNNNKVEEKDLRLMMHKMKHRGPDDEGVFIDNNIGFGFVRLSILDLTSAGHQPMHSHDNRFVIVFNGEVYNYIEIRDELKEEFHFKTGTDTEVVLAAYQKWGEACLDKFNGMFAFAIYDKEKQQVFAARDRYGIKPFYYYMDDDQFIFASEIKSILPFIPREANLKIIYDYLMFNRTDHRTETFFKNVKKMQHGSFLKLNGKEVTFSRWYNLEERINSDKSLTSEEYRKLFNDSIKLRLRADVPVGVSLSGGIDSSSITSVLVEDFDLKELNTFSAVYGADEPTDESGYINEYKSSVKNMYYTSPNAETFFEDFESFIDAHNEPCPDLGPYVQFKVMELASERVKVTLDGQGADEQLAGYHNFFSVYYLELIKKMKLLKLLKENVSYFKKHGSLDVLKYLIYYALPPKAQTKISKNIYPSINKSLFDEFKADLSVNKMLYKPKDLNESLVQHFEYKLEHLLRWEDLNSMHFSIESRVPFLDYRLVEATLSLPSSYKIRNGETKHILREALLDVLPQKIANRKDKKGFSNPREKWFRTEMFKKYILELINSEEFKNRGIFDSKIANAQYIKHLNGEVDISPEIWKWINIEVWFRKFID</sequence>
<evidence type="ECO:0000256" key="4">
    <source>
        <dbReference type="ARBA" id="ARBA00022741"/>
    </source>
</evidence>
<dbReference type="RefSeq" id="WP_379666803.1">
    <property type="nucleotide sequence ID" value="NZ_JBHULH010000008.1"/>
</dbReference>
<evidence type="ECO:0000256" key="1">
    <source>
        <dbReference type="ARBA" id="ARBA00005187"/>
    </source>
</evidence>
<comment type="similarity">
    <text evidence="2">Belongs to the asparagine synthetase family.</text>
</comment>
<dbReference type="InterPro" id="IPR001962">
    <property type="entry name" value="Asn_synthase"/>
</dbReference>
<gene>
    <name evidence="9" type="primary">asnB</name>
    <name evidence="9" type="ORF">ACFSRZ_11965</name>
</gene>
<dbReference type="InterPro" id="IPR014729">
    <property type="entry name" value="Rossmann-like_a/b/a_fold"/>
</dbReference>
<dbReference type="PANTHER" id="PTHR43284:SF1">
    <property type="entry name" value="ASPARAGINE SYNTHETASE"/>
    <property type="match status" value="1"/>
</dbReference>
<dbReference type="EMBL" id="JBHULH010000008">
    <property type="protein sequence ID" value="MFD2568094.1"/>
    <property type="molecule type" value="Genomic_DNA"/>
</dbReference>
<evidence type="ECO:0000256" key="6">
    <source>
        <dbReference type="ARBA" id="ARBA00022962"/>
    </source>
</evidence>
<evidence type="ECO:0000256" key="2">
    <source>
        <dbReference type="ARBA" id="ARBA00005752"/>
    </source>
</evidence>
<dbReference type="GO" id="GO:0004066">
    <property type="term" value="F:asparagine synthase (glutamine-hydrolyzing) activity"/>
    <property type="evidence" value="ECO:0007669"/>
    <property type="project" value="UniProtKB-EC"/>
</dbReference>